<gene>
    <name evidence="1" type="ORF">LTRI10_LOCUS30238</name>
</gene>
<protein>
    <submittedName>
        <fullName evidence="1">Uncharacterized protein</fullName>
    </submittedName>
</protein>
<accession>A0AAV2EUF6</accession>
<evidence type="ECO:0000313" key="1">
    <source>
        <dbReference type="EMBL" id="CAL1389377.1"/>
    </source>
</evidence>
<dbReference type="Proteomes" id="UP001497516">
    <property type="component" value="Chromosome 5"/>
</dbReference>
<name>A0AAV2EUF6_9ROSI</name>
<proteinExistence type="predicted"/>
<organism evidence="1 2">
    <name type="scientific">Linum trigynum</name>
    <dbReference type="NCBI Taxonomy" id="586398"/>
    <lineage>
        <taxon>Eukaryota</taxon>
        <taxon>Viridiplantae</taxon>
        <taxon>Streptophyta</taxon>
        <taxon>Embryophyta</taxon>
        <taxon>Tracheophyta</taxon>
        <taxon>Spermatophyta</taxon>
        <taxon>Magnoliopsida</taxon>
        <taxon>eudicotyledons</taxon>
        <taxon>Gunneridae</taxon>
        <taxon>Pentapetalae</taxon>
        <taxon>rosids</taxon>
        <taxon>fabids</taxon>
        <taxon>Malpighiales</taxon>
        <taxon>Linaceae</taxon>
        <taxon>Linum</taxon>
    </lineage>
</organism>
<dbReference type="EMBL" id="OZ034818">
    <property type="protein sequence ID" value="CAL1389377.1"/>
    <property type="molecule type" value="Genomic_DNA"/>
</dbReference>
<reference evidence="1 2" key="1">
    <citation type="submission" date="2024-04" db="EMBL/GenBank/DDBJ databases">
        <authorList>
            <person name="Fracassetti M."/>
        </authorList>
    </citation>
    <scope>NUCLEOTIDE SEQUENCE [LARGE SCALE GENOMIC DNA]</scope>
</reference>
<evidence type="ECO:0000313" key="2">
    <source>
        <dbReference type="Proteomes" id="UP001497516"/>
    </source>
</evidence>
<keyword evidence="2" id="KW-1185">Reference proteome</keyword>
<dbReference type="AlphaFoldDB" id="A0AAV2EUF6"/>
<sequence length="181" mass="20063">MLVFDRFGKIWFTEGNYVTRRFVFDSNSTSKLRALASGGGGGQSQNRGGKQSSFREWRWCLTSDGNQAWRPPNFSPEGRRGLQSWWRREPVGDDRPTTVRGHDRDGGLVGDRLDRRVGAGELPELAGLLGDYVRSLQTEEGFEAKMNCGASSSGAFSSASGERLRTNSINSLLNGSTNWEH</sequence>